<feature type="transmembrane region" description="Helical" evidence="1">
    <location>
        <begin position="98"/>
        <end position="117"/>
    </location>
</feature>
<dbReference type="AlphaFoldDB" id="A0A7M3SYM5"/>
<dbReference type="RefSeq" id="WP_156274215.1">
    <property type="nucleotide sequence ID" value="NZ_BAABGI010000002.1"/>
</dbReference>
<accession>A0A7M3SYM5</accession>
<feature type="transmembrane region" description="Helical" evidence="1">
    <location>
        <begin position="43"/>
        <end position="61"/>
    </location>
</feature>
<feature type="transmembrane region" description="Helical" evidence="1">
    <location>
        <begin position="154"/>
        <end position="174"/>
    </location>
</feature>
<feature type="transmembrane region" description="Helical" evidence="1">
    <location>
        <begin position="73"/>
        <end position="92"/>
    </location>
</feature>
<feature type="transmembrane region" description="Helical" evidence="1">
    <location>
        <begin position="12"/>
        <end position="31"/>
    </location>
</feature>
<dbReference type="EMBL" id="VJVW01000001">
    <property type="protein sequence ID" value="MUP41706.1"/>
    <property type="molecule type" value="Genomic_DNA"/>
</dbReference>
<organism evidence="2 3">
    <name type="scientific">Christiangramia aestuarii</name>
    <dbReference type="NCBI Taxonomy" id="1028746"/>
    <lineage>
        <taxon>Bacteria</taxon>
        <taxon>Pseudomonadati</taxon>
        <taxon>Bacteroidota</taxon>
        <taxon>Flavobacteriia</taxon>
        <taxon>Flavobacteriales</taxon>
        <taxon>Flavobacteriaceae</taxon>
        <taxon>Christiangramia</taxon>
    </lineage>
</organism>
<evidence type="ECO:0008006" key="4">
    <source>
        <dbReference type="Google" id="ProtNLM"/>
    </source>
</evidence>
<keyword evidence="1" id="KW-0472">Membrane</keyword>
<dbReference type="OrthoDB" id="1467772at2"/>
<proteinExistence type="predicted"/>
<comment type="caution">
    <text evidence="2">The sequence shown here is derived from an EMBL/GenBank/DDBJ whole genome shotgun (WGS) entry which is preliminary data.</text>
</comment>
<gene>
    <name evidence="2" type="ORF">FLP08_03895</name>
</gene>
<feature type="transmembrane region" description="Helical" evidence="1">
    <location>
        <begin position="195"/>
        <end position="213"/>
    </location>
</feature>
<name>A0A7M3SYM5_9FLAO</name>
<keyword evidence="3" id="KW-1185">Reference proteome</keyword>
<feature type="transmembrane region" description="Helical" evidence="1">
    <location>
        <begin position="129"/>
        <end position="148"/>
    </location>
</feature>
<sequence length="279" mass="31599">MRFLEKAFELYINSSIHVSLAVVAFTMITFFEHDLLIDTDLLAFVFFASVTGYNFVKYAGIAKLHHLSLATNLRLIQLFSLLCFIALIYYSFQLKFEVLVAAGIMGLLTMFYAIPIFGGEKNLRSLPGLKIFIIAVVWAGSSVILPLINAGKLLGIDLLVDFLQRLMLVVVLTLPFEIRDLNFDNERLGTIPQRLGVNLTKVFGLVLLFLIFASDLVQNNFDSTEFLSCLVILVASAFLLWNSSREQNKYYASFWVEAVPVMYLGVYLLFRFFLPQIPS</sequence>
<keyword evidence="1" id="KW-1133">Transmembrane helix</keyword>
<reference evidence="2 3" key="1">
    <citation type="submission" date="2019-07" db="EMBL/GenBank/DDBJ databases">
        <title>Gramella aestuarii sp. nov., isolated from a tidal flat, and emended description of Gramella echinicola.</title>
        <authorList>
            <person name="Liu L."/>
        </authorList>
    </citation>
    <scope>NUCLEOTIDE SEQUENCE [LARGE SCALE GENOMIC DNA]</scope>
    <source>
        <strain evidence="2 3">BS12</strain>
    </source>
</reference>
<evidence type="ECO:0000313" key="3">
    <source>
        <dbReference type="Proteomes" id="UP000460416"/>
    </source>
</evidence>
<keyword evidence="1" id="KW-0812">Transmembrane</keyword>
<evidence type="ECO:0000313" key="2">
    <source>
        <dbReference type="EMBL" id="MUP41706.1"/>
    </source>
</evidence>
<evidence type="ECO:0000256" key="1">
    <source>
        <dbReference type="SAM" id="Phobius"/>
    </source>
</evidence>
<protein>
    <recommendedName>
        <fullName evidence="4">Prenyltransferase</fullName>
    </recommendedName>
</protein>
<dbReference type="Proteomes" id="UP000460416">
    <property type="component" value="Unassembled WGS sequence"/>
</dbReference>
<feature type="transmembrane region" description="Helical" evidence="1">
    <location>
        <begin position="225"/>
        <end position="242"/>
    </location>
</feature>
<feature type="transmembrane region" description="Helical" evidence="1">
    <location>
        <begin position="254"/>
        <end position="274"/>
    </location>
</feature>